<keyword evidence="3" id="KW-1185">Reference proteome</keyword>
<sequence>MRLPFTIAAHDRKLIPDGRFTGAMPWVMAIMIFLTLLAAAAALVLAHAASKGGAELSRQATAQILESDPGARQYQQSRVANRLEEMPGVVSAGAVPDEEARALLEPWLGQAASDAEIPVPALIDIEFEATPGRDRLAAMQRELSLIAPTIRIDGNAGWLQPWFGLMRSLLLLAGGIVLLLLLATAATVALAVRGALNTHRPTIEIMHMMGSTDLQAARLFQRRVALDALFGGVIGVMGAAVIVLLLQERFAALEPGLLAGAVMPLYGWLLLLLIPAAVTTLSMAMARWTVLSTLKKML</sequence>
<keyword evidence="2" id="KW-0131">Cell cycle</keyword>
<gene>
    <name evidence="2" type="ORF">DXH95_11255</name>
</gene>
<keyword evidence="1" id="KW-0812">Transmembrane</keyword>
<keyword evidence="1" id="KW-0472">Membrane</keyword>
<feature type="transmembrane region" description="Helical" evidence="1">
    <location>
        <begin position="224"/>
        <end position="246"/>
    </location>
</feature>
<dbReference type="OrthoDB" id="8478373at2"/>
<dbReference type="PANTHER" id="PTHR47755:SF1">
    <property type="entry name" value="CELL DIVISION PROTEIN FTSX"/>
    <property type="match status" value="1"/>
</dbReference>
<dbReference type="InterPro" id="IPR004513">
    <property type="entry name" value="FtsX"/>
</dbReference>
<dbReference type="EMBL" id="QRGP01000002">
    <property type="protein sequence ID" value="RDV02538.1"/>
    <property type="molecule type" value="Genomic_DNA"/>
</dbReference>
<keyword evidence="1" id="KW-1133">Transmembrane helix</keyword>
<comment type="caution">
    <text evidence="2">The sequence shown here is derived from an EMBL/GenBank/DDBJ whole genome shotgun (WGS) entry which is preliminary data.</text>
</comment>
<dbReference type="PANTHER" id="PTHR47755">
    <property type="entry name" value="CELL DIVISION PROTEIN FTSX"/>
    <property type="match status" value="1"/>
</dbReference>
<evidence type="ECO:0000313" key="3">
    <source>
        <dbReference type="Proteomes" id="UP000263833"/>
    </source>
</evidence>
<dbReference type="GO" id="GO:0032153">
    <property type="term" value="C:cell division site"/>
    <property type="evidence" value="ECO:0007669"/>
    <property type="project" value="TreeGrafter"/>
</dbReference>
<feature type="transmembrane region" description="Helical" evidence="1">
    <location>
        <begin position="266"/>
        <end position="290"/>
    </location>
</feature>
<dbReference type="AlphaFoldDB" id="A0A371B4M8"/>
<evidence type="ECO:0000256" key="1">
    <source>
        <dbReference type="SAM" id="Phobius"/>
    </source>
</evidence>
<dbReference type="GO" id="GO:0051301">
    <property type="term" value="P:cell division"/>
    <property type="evidence" value="ECO:0007669"/>
    <property type="project" value="UniProtKB-KW"/>
</dbReference>
<feature type="transmembrane region" description="Helical" evidence="1">
    <location>
        <begin position="169"/>
        <end position="192"/>
    </location>
</feature>
<reference evidence="3" key="1">
    <citation type="submission" date="2018-08" db="EMBL/GenBank/DDBJ databases">
        <authorList>
            <person name="Kim S.-J."/>
            <person name="Jung G.-Y."/>
        </authorList>
    </citation>
    <scope>NUCLEOTIDE SEQUENCE [LARGE SCALE GENOMIC DNA]</scope>
    <source>
        <strain evidence="3">GY_G</strain>
    </source>
</reference>
<proteinExistence type="predicted"/>
<evidence type="ECO:0000313" key="2">
    <source>
        <dbReference type="EMBL" id="RDV02538.1"/>
    </source>
</evidence>
<organism evidence="2 3">
    <name type="scientific">Sphingorhabdus pulchriflava</name>
    <dbReference type="NCBI Taxonomy" id="2292257"/>
    <lineage>
        <taxon>Bacteria</taxon>
        <taxon>Pseudomonadati</taxon>
        <taxon>Pseudomonadota</taxon>
        <taxon>Alphaproteobacteria</taxon>
        <taxon>Sphingomonadales</taxon>
        <taxon>Sphingomonadaceae</taxon>
        <taxon>Sphingorhabdus</taxon>
    </lineage>
</organism>
<name>A0A371B4M8_9SPHN</name>
<keyword evidence="2" id="KW-0132">Cell division</keyword>
<dbReference type="Proteomes" id="UP000263833">
    <property type="component" value="Unassembled WGS sequence"/>
</dbReference>
<dbReference type="RefSeq" id="WP_115549643.1">
    <property type="nucleotide sequence ID" value="NZ_QRGP01000002.1"/>
</dbReference>
<accession>A0A371B4M8</accession>
<dbReference type="GO" id="GO:0016020">
    <property type="term" value="C:membrane"/>
    <property type="evidence" value="ECO:0007669"/>
    <property type="project" value="InterPro"/>
</dbReference>
<protein>
    <submittedName>
        <fullName evidence="2">Cell division protein</fullName>
    </submittedName>
</protein>